<accession>F5CPE1</accession>
<feature type="signal peptide" evidence="6">
    <location>
        <begin position="1"/>
        <end position="21"/>
    </location>
</feature>
<dbReference type="AlphaFoldDB" id="F5CPE1"/>
<reference evidence="7" key="1">
    <citation type="journal article" date="2011" name="J. Proteomics">
        <title>Snake venomics and venom gland transcriptomic analysis of Brazilian coral snakes, Micrurus altirostris and M. corallinus.</title>
        <authorList>
            <person name="Correa-Netto C."/>
            <person name="Junqueira-de-Azevedo I.D."/>
            <person name="Silva D.A."/>
            <person name="Ho P.L."/>
            <person name="Leitao-de-Araujo M."/>
            <person name="Alves M.L."/>
            <person name="Sanz L."/>
            <person name="Foguel D."/>
            <person name="Zingali R.B."/>
            <person name="Calvete J.J."/>
        </authorList>
    </citation>
    <scope>NUCLEOTIDE SEQUENCE</scope>
    <source>
        <strain evidence="7">MALT0062C</strain>
        <tissue evidence="7">Venom gland</tissue>
    </source>
</reference>
<dbReference type="InterPro" id="IPR003571">
    <property type="entry name" value="Snake_3FTx"/>
</dbReference>
<dbReference type="Pfam" id="PF21947">
    <property type="entry name" value="Toxin_cobra-type"/>
    <property type="match status" value="1"/>
</dbReference>
<dbReference type="FunFam" id="2.10.60.10:FF:000024">
    <property type="entry name" value="Cytotoxin 1"/>
    <property type="match status" value="1"/>
</dbReference>
<evidence type="ECO:0000256" key="2">
    <source>
        <dbReference type="ARBA" id="ARBA00022525"/>
    </source>
</evidence>
<dbReference type="SUPFAM" id="SSF57302">
    <property type="entry name" value="Snake toxin-like"/>
    <property type="match status" value="1"/>
</dbReference>
<dbReference type="PROSITE" id="PS00272">
    <property type="entry name" value="SNAKE_TOXIN"/>
    <property type="match status" value="1"/>
</dbReference>
<keyword evidence="6" id="KW-0732">Signal</keyword>
<evidence type="ECO:0000256" key="6">
    <source>
        <dbReference type="SAM" id="SignalP"/>
    </source>
</evidence>
<dbReference type="InterPro" id="IPR054131">
    <property type="entry name" value="Toxin_cobra-type"/>
</dbReference>
<dbReference type="Gene3D" id="2.10.60.10">
    <property type="entry name" value="CD59"/>
    <property type="match status" value="1"/>
</dbReference>
<keyword evidence="5" id="KW-1015">Disulfide bond</keyword>
<organism evidence="7">
    <name type="scientific">Micrurus altirostris</name>
    <name type="common">Uruguayan coral snake</name>
    <name type="synonym">Elaps altirostris</name>
    <dbReference type="NCBI Taxonomy" id="129457"/>
    <lineage>
        <taxon>Eukaryota</taxon>
        <taxon>Metazoa</taxon>
        <taxon>Chordata</taxon>
        <taxon>Craniata</taxon>
        <taxon>Vertebrata</taxon>
        <taxon>Euteleostomi</taxon>
        <taxon>Lepidosauria</taxon>
        <taxon>Squamata</taxon>
        <taxon>Bifurcata</taxon>
        <taxon>Unidentata</taxon>
        <taxon>Episquamata</taxon>
        <taxon>Toxicofera</taxon>
        <taxon>Serpentes</taxon>
        <taxon>Colubroidea</taxon>
        <taxon>Elapidae</taxon>
        <taxon>Elapinae</taxon>
        <taxon>Micrurus</taxon>
    </lineage>
</organism>
<evidence type="ECO:0000256" key="3">
    <source>
        <dbReference type="ARBA" id="ARBA00022656"/>
    </source>
</evidence>
<keyword evidence="2" id="KW-0964">Secreted</keyword>
<dbReference type="GO" id="GO:0005576">
    <property type="term" value="C:extracellular region"/>
    <property type="evidence" value="ECO:0007669"/>
    <property type="project" value="UniProtKB-SubCell"/>
</dbReference>
<dbReference type="CDD" id="cd00206">
    <property type="entry name" value="TFP_snake_toxin"/>
    <property type="match status" value="1"/>
</dbReference>
<dbReference type="InterPro" id="IPR045860">
    <property type="entry name" value="Snake_toxin-like_sf"/>
</dbReference>
<proteinExistence type="evidence at transcript level"/>
<dbReference type="SMR" id="F5CPE1"/>
<evidence type="ECO:0000256" key="4">
    <source>
        <dbReference type="ARBA" id="ARBA00022699"/>
    </source>
</evidence>
<keyword evidence="3" id="KW-0800">Toxin</keyword>
<evidence type="ECO:0000313" key="7">
    <source>
        <dbReference type="EMBL" id="AED89568.1"/>
    </source>
</evidence>
<name>F5CPE1_MICAT</name>
<evidence type="ECO:0000256" key="5">
    <source>
        <dbReference type="ARBA" id="ARBA00023157"/>
    </source>
</evidence>
<dbReference type="EMBL" id="JF754479">
    <property type="protein sequence ID" value="AED89568.1"/>
    <property type="molecule type" value="mRNA"/>
</dbReference>
<dbReference type="GO" id="GO:0090729">
    <property type="term" value="F:toxin activity"/>
    <property type="evidence" value="ECO:0007669"/>
    <property type="project" value="UniProtKB-KW"/>
</dbReference>
<keyword evidence="4" id="KW-0528">Neurotoxin</keyword>
<dbReference type="InterPro" id="IPR018354">
    <property type="entry name" value="Snake_toxin_con_site"/>
</dbReference>
<feature type="chain" id="PRO_5003326746" evidence="6">
    <location>
        <begin position="22"/>
        <end position="83"/>
    </location>
</feature>
<comment type="subcellular location">
    <subcellularLocation>
        <location evidence="1">Secreted</location>
    </subcellularLocation>
</comment>
<protein>
    <submittedName>
        <fullName evidence="7">Putative three finger toxin</fullName>
    </submittedName>
</protein>
<sequence>MKTLLLTLVVVTIVCLDFGHTLLCYTHMSNSDETTECCQNGMTTCYNKIWSDFRGTVIERGCGCPKTEYRVKITCCQTDKCNR</sequence>
<evidence type="ECO:0000256" key="1">
    <source>
        <dbReference type="ARBA" id="ARBA00004613"/>
    </source>
</evidence>